<dbReference type="HOGENOM" id="CLU_536988_0_0_4"/>
<accession>F3QMK6</accession>
<proteinExistence type="predicted"/>
<evidence type="ECO:0000313" key="2">
    <source>
        <dbReference type="EMBL" id="EGG51793.1"/>
    </source>
</evidence>
<organism evidence="2 3">
    <name type="scientific">Parasutterella excrementihominis YIT 11859</name>
    <dbReference type="NCBI Taxonomy" id="762966"/>
    <lineage>
        <taxon>Bacteria</taxon>
        <taxon>Pseudomonadati</taxon>
        <taxon>Pseudomonadota</taxon>
        <taxon>Betaproteobacteria</taxon>
        <taxon>Burkholderiales</taxon>
        <taxon>Sutterellaceae</taxon>
        <taxon>Parasutterella</taxon>
    </lineage>
</organism>
<name>F3QMK6_9BURK</name>
<reference evidence="2 3" key="1">
    <citation type="submission" date="2011-02" db="EMBL/GenBank/DDBJ databases">
        <authorList>
            <person name="Weinstock G."/>
            <person name="Sodergren E."/>
            <person name="Clifton S."/>
            <person name="Fulton L."/>
            <person name="Fulton B."/>
            <person name="Courtney L."/>
            <person name="Fronick C."/>
            <person name="Harrison M."/>
            <person name="Strong C."/>
            <person name="Farmer C."/>
            <person name="Delahaunty K."/>
            <person name="Markovic C."/>
            <person name="Hall O."/>
            <person name="Minx P."/>
            <person name="Tomlinson C."/>
            <person name="Mitreva M."/>
            <person name="Hou S."/>
            <person name="Chen J."/>
            <person name="Wollam A."/>
            <person name="Pepin K.H."/>
            <person name="Johnson M."/>
            <person name="Bhonagiri V."/>
            <person name="Zhang X."/>
            <person name="Suruliraj S."/>
            <person name="Warren W."/>
            <person name="Chinwalla A."/>
            <person name="Mardis E.R."/>
            <person name="Wilson R.K."/>
        </authorList>
    </citation>
    <scope>NUCLEOTIDE SEQUENCE [LARGE SCALE GENOMIC DNA]</scope>
    <source>
        <strain evidence="2 3">YIT 11859</strain>
    </source>
</reference>
<dbReference type="RefSeq" id="WP_008864758.1">
    <property type="nucleotide sequence ID" value="NZ_GL883753.1"/>
</dbReference>
<dbReference type="AlphaFoldDB" id="F3QMK6"/>
<protein>
    <submittedName>
        <fullName evidence="2">Conserved domain protein</fullName>
    </submittedName>
</protein>
<evidence type="ECO:0000313" key="3">
    <source>
        <dbReference type="Proteomes" id="UP000005156"/>
    </source>
</evidence>
<evidence type="ECO:0000259" key="1">
    <source>
        <dbReference type="Pfam" id="PF13018"/>
    </source>
</evidence>
<dbReference type="Proteomes" id="UP000005156">
    <property type="component" value="Unassembled WGS sequence"/>
</dbReference>
<keyword evidence="3" id="KW-1185">Reference proteome</keyword>
<gene>
    <name evidence="2" type="ORF">HMPREF9439_02185</name>
</gene>
<dbReference type="EMBL" id="AFBP01000083">
    <property type="protein sequence ID" value="EGG51793.1"/>
    <property type="molecule type" value="Genomic_DNA"/>
</dbReference>
<feature type="domain" description="ESPR" evidence="1">
    <location>
        <begin position="1"/>
        <end position="45"/>
    </location>
</feature>
<sequence length="519" mass="54354">MNKIFKKIWNQSRECLVAVSEAMTAVSQSAGKATVLIGSIGLLLSGSSQAAVVINGNVLNADSRLPNKYNGIFFISEDTTINGNFDYNLRTTTTNSDDDLLIGCVSDNEYFPNVNLVVNGTTSFGPETWVSIGQVGNGSASNVNASLTTRDLNVSGWLYLGSRAVNYQYVPFTSRLVVSGTMNLYGSFFNTGHKTGSGLGTDVHTSGTGSFSIGTLNNWGNFNLASKNMNVSGEIGQLNINGGSFNQNSTNNIYIHNGVALNSGSLITQQPIIIGQRTGNFSIGNSLVLAGGSLNQTSLLTQKGGQVSVTKGSYVFGTINKENGSLSNAATLSIANFNQSNGSSLNSGNLTIGSADLGGSLANTGTLSLTGNVTTRGNLTSTGTLNNRGSWTETAHYAISGSLNNSGAVNFQNGFEFSTNGRLNSSGTLLTNNAANIFDSLGRQGQTALSTVSLQAALPEEAKTSLTDLFRHYVPGTVAQSLIDHASFTGGKIIITGVNLTTTQRDDLLQAFKAKFFLS</sequence>
<dbReference type="Pfam" id="PF13018">
    <property type="entry name" value="ESPR"/>
    <property type="match status" value="1"/>
</dbReference>
<comment type="caution">
    <text evidence="2">The sequence shown here is derived from an EMBL/GenBank/DDBJ whole genome shotgun (WGS) entry which is preliminary data.</text>
</comment>
<dbReference type="InterPro" id="IPR024973">
    <property type="entry name" value="ESPR"/>
</dbReference>
<dbReference type="GeneID" id="43349497"/>